<evidence type="ECO:0000256" key="4">
    <source>
        <dbReference type="ARBA" id="ARBA00022989"/>
    </source>
</evidence>
<dbReference type="OrthoDB" id="7855875at2"/>
<comment type="caution">
    <text evidence="8">The sequence shown here is derived from an EMBL/GenBank/DDBJ whole genome shotgun (WGS) entry which is preliminary data.</text>
</comment>
<sequence>MISQDRTLAAAGFIALYAVVIGFTDNYVRVIAAEAGLWQFHLTRSALALTILAVAARVLRLRLRPVNWRAVTARSSIHGAAMLIYFGALAFLPVAQVAAGLFTAPIFVLVISRFVYGERIGPLRVLAVLVGFAGVLLVLGPEAMAGASLAAALPVAAGLLYGMGNIATRAWCAQESAGTLLAGFFAALGGMGALGLILLGLFPLAVPEGADGFVMRGLVLPSQGFWFWTFVQAAGSLFAVGMMIRAYQVATASRVSVFEYIILPASAFWGWLLWSEMLSPMAVVGMALIALAGATIALGARTSAPPVATT</sequence>
<feature type="transmembrane region" description="Helical" evidence="6">
    <location>
        <begin position="123"/>
        <end position="141"/>
    </location>
</feature>
<feature type="transmembrane region" description="Helical" evidence="6">
    <location>
        <begin position="7"/>
        <end position="24"/>
    </location>
</feature>
<feature type="transmembrane region" description="Helical" evidence="6">
    <location>
        <begin position="180"/>
        <end position="205"/>
    </location>
</feature>
<keyword evidence="9" id="KW-1185">Reference proteome</keyword>
<dbReference type="InterPro" id="IPR000620">
    <property type="entry name" value="EamA_dom"/>
</dbReference>
<accession>A0A2T5KEN2</accession>
<dbReference type="AlphaFoldDB" id="A0A2T5KEN2"/>
<dbReference type="GO" id="GO:0016020">
    <property type="term" value="C:membrane"/>
    <property type="evidence" value="ECO:0007669"/>
    <property type="project" value="UniProtKB-SubCell"/>
</dbReference>
<dbReference type="InterPro" id="IPR037185">
    <property type="entry name" value="EmrE-like"/>
</dbReference>
<evidence type="ECO:0000259" key="7">
    <source>
        <dbReference type="Pfam" id="PF00892"/>
    </source>
</evidence>
<organism evidence="8 9">
    <name type="scientific">Cereibacter azotoformans</name>
    <dbReference type="NCBI Taxonomy" id="43057"/>
    <lineage>
        <taxon>Bacteria</taxon>
        <taxon>Pseudomonadati</taxon>
        <taxon>Pseudomonadota</taxon>
        <taxon>Alphaproteobacteria</taxon>
        <taxon>Rhodobacterales</taxon>
        <taxon>Paracoccaceae</taxon>
        <taxon>Cereibacter</taxon>
    </lineage>
</organism>
<evidence type="ECO:0000256" key="2">
    <source>
        <dbReference type="ARBA" id="ARBA00009853"/>
    </source>
</evidence>
<comment type="similarity">
    <text evidence="2">Belongs to the drug/metabolite transporter (DMT) superfamily. 10 TMS drug/metabolite exporter (DME) (TC 2.A.7.3) family.</text>
</comment>
<name>A0A2T5KEN2_9RHOB</name>
<evidence type="ECO:0000256" key="1">
    <source>
        <dbReference type="ARBA" id="ARBA00004141"/>
    </source>
</evidence>
<proteinExistence type="inferred from homology"/>
<feature type="transmembrane region" description="Helical" evidence="6">
    <location>
        <begin position="97"/>
        <end position="116"/>
    </location>
</feature>
<evidence type="ECO:0000313" key="8">
    <source>
        <dbReference type="EMBL" id="PTR20873.1"/>
    </source>
</evidence>
<protein>
    <submittedName>
        <fullName evidence="8">EamA-like transporter family protein</fullName>
    </submittedName>
</protein>
<feature type="domain" description="EamA" evidence="7">
    <location>
        <begin position="12"/>
        <end position="139"/>
    </location>
</feature>
<evidence type="ECO:0000256" key="5">
    <source>
        <dbReference type="ARBA" id="ARBA00023136"/>
    </source>
</evidence>
<dbReference type="SUPFAM" id="SSF103481">
    <property type="entry name" value="Multidrug resistance efflux transporter EmrE"/>
    <property type="match status" value="2"/>
</dbReference>
<feature type="transmembrane region" description="Helical" evidence="6">
    <location>
        <begin position="256"/>
        <end position="274"/>
    </location>
</feature>
<dbReference type="Pfam" id="PF00892">
    <property type="entry name" value="EamA"/>
    <property type="match status" value="1"/>
</dbReference>
<feature type="transmembrane region" description="Helical" evidence="6">
    <location>
        <begin position="71"/>
        <end position="91"/>
    </location>
</feature>
<feature type="transmembrane region" description="Helical" evidence="6">
    <location>
        <begin position="36"/>
        <end position="59"/>
    </location>
</feature>
<reference evidence="8 9" key="1">
    <citation type="submission" date="2018-04" db="EMBL/GenBank/DDBJ databases">
        <title>Genomic Encyclopedia of Type Strains, Phase III (KMG-III): the genomes of soil and plant-associated and newly described type strains.</title>
        <authorList>
            <person name="Whitman W."/>
        </authorList>
    </citation>
    <scope>NUCLEOTIDE SEQUENCE [LARGE SCALE GENOMIC DNA]</scope>
    <source>
        <strain evidence="8 9">KA25</strain>
    </source>
</reference>
<evidence type="ECO:0000313" key="9">
    <source>
        <dbReference type="Proteomes" id="UP000244060"/>
    </source>
</evidence>
<dbReference type="Proteomes" id="UP000244060">
    <property type="component" value="Unassembled WGS sequence"/>
</dbReference>
<dbReference type="RefSeq" id="WP_108220048.1">
    <property type="nucleotide sequence ID" value="NZ_CP090021.1"/>
</dbReference>
<keyword evidence="3 6" id="KW-0812">Transmembrane</keyword>
<gene>
    <name evidence="8" type="ORF">C8J28_101193</name>
</gene>
<keyword evidence="5 6" id="KW-0472">Membrane</keyword>
<comment type="subcellular location">
    <subcellularLocation>
        <location evidence="1">Membrane</location>
        <topology evidence="1">Multi-pass membrane protein</topology>
    </subcellularLocation>
</comment>
<keyword evidence="4 6" id="KW-1133">Transmembrane helix</keyword>
<dbReference type="PANTHER" id="PTHR22911">
    <property type="entry name" value="ACYL-MALONYL CONDENSING ENZYME-RELATED"/>
    <property type="match status" value="1"/>
</dbReference>
<evidence type="ECO:0000256" key="6">
    <source>
        <dbReference type="SAM" id="Phobius"/>
    </source>
</evidence>
<feature type="transmembrane region" description="Helical" evidence="6">
    <location>
        <begin position="280"/>
        <end position="300"/>
    </location>
</feature>
<feature type="transmembrane region" description="Helical" evidence="6">
    <location>
        <begin position="225"/>
        <end position="244"/>
    </location>
</feature>
<dbReference type="PANTHER" id="PTHR22911:SF6">
    <property type="entry name" value="SOLUTE CARRIER FAMILY 35 MEMBER G1"/>
    <property type="match status" value="1"/>
</dbReference>
<evidence type="ECO:0000256" key="3">
    <source>
        <dbReference type="ARBA" id="ARBA00022692"/>
    </source>
</evidence>
<dbReference type="EMBL" id="QAOT01000001">
    <property type="protein sequence ID" value="PTR20873.1"/>
    <property type="molecule type" value="Genomic_DNA"/>
</dbReference>
<feature type="transmembrane region" description="Helical" evidence="6">
    <location>
        <begin position="147"/>
        <end position="168"/>
    </location>
</feature>